<organism evidence="2 4">
    <name type="scientific">Enterococcus haemoperoxidus ATCC BAA-382</name>
    <dbReference type="NCBI Taxonomy" id="1158608"/>
    <lineage>
        <taxon>Bacteria</taxon>
        <taxon>Bacillati</taxon>
        <taxon>Bacillota</taxon>
        <taxon>Bacilli</taxon>
        <taxon>Lactobacillales</taxon>
        <taxon>Enterococcaceae</taxon>
        <taxon>Enterococcus</taxon>
    </lineage>
</organism>
<evidence type="ECO:0000256" key="1">
    <source>
        <dbReference type="SAM" id="Phobius"/>
    </source>
</evidence>
<keyword evidence="1" id="KW-1133">Transmembrane helix</keyword>
<protein>
    <submittedName>
        <fullName evidence="2">Uncharacterized protein</fullName>
    </submittedName>
</protein>
<evidence type="ECO:0000313" key="3">
    <source>
        <dbReference type="EMBL" id="EOT61687.1"/>
    </source>
</evidence>
<dbReference type="Proteomes" id="UP000014197">
    <property type="component" value="Unassembled WGS sequence"/>
</dbReference>
<reference evidence="3 5" key="2">
    <citation type="submission" date="2013-03" db="EMBL/GenBank/DDBJ databases">
        <title>The Genome Sequence of Enterococcus haemoperoxidus BAA-382 (PacBio/Illumina hybrid assembly).</title>
        <authorList>
            <consortium name="The Broad Institute Genomics Platform"/>
            <consortium name="The Broad Institute Genome Sequencing Center for Infectious Disease"/>
            <person name="Earl A."/>
            <person name="Russ C."/>
            <person name="Gilmore M."/>
            <person name="Surin D."/>
            <person name="Walker B."/>
            <person name="Young S."/>
            <person name="Zeng Q."/>
            <person name="Gargeya S."/>
            <person name="Fitzgerald M."/>
            <person name="Haas B."/>
            <person name="Abouelleil A."/>
            <person name="Allen A.W."/>
            <person name="Alvarado L."/>
            <person name="Arachchi H.M."/>
            <person name="Berlin A.M."/>
            <person name="Chapman S.B."/>
            <person name="Gainer-Dewar J."/>
            <person name="Goldberg J."/>
            <person name="Griggs A."/>
            <person name="Gujja S."/>
            <person name="Hansen M."/>
            <person name="Howarth C."/>
            <person name="Imamovic A."/>
            <person name="Ireland A."/>
            <person name="Larimer J."/>
            <person name="McCowan C."/>
            <person name="Murphy C."/>
            <person name="Pearson M."/>
            <person name="Poon T.W."/>
            <person name="Priest M."/>
            <person name="Roberts A."/>
            <person name="Saif S."/>
            <person name="Shea T."/>
            <person name="Sisk P."/>
            <person name="Sykes S."/>
            <person name="Wortman J."/>
            <person name="Nusbaum C."/>
            <person name="Birren B."/>
        </authorList>
    </citation>
    <scope>NUCLEOTIDE SEQUENCE [LARGE SCALE GENOMIC DNA]</scope>
    <source>
        <strain evidence="3 5">ATCC BAA-382</strain>
    </source>
</reference>
<accession>R2QBG7</accession>
<evidence type="ECO:0000313" key="4">
    <source>
        <dbReference type="Proteomes" id="UP000013858"/>
    </source>
</evidence>
<name>R2QBG7_9ENTE</name>
<keyword evidence="5" id="KW-1185">Reference proteome</keyword>
<dbReference type="EMBL" id="ASVY01000002">
    <property type="protein sequence ID" value="EOT61687.1"/>
    <property type="molecule type" value="Genomic_DNA"/>
</dbReference>
<evidence type="ECO:0000313" key="5">
    <source>
        <dbReference type="Proteomes" id="UP000014197"/>
    </source>
</evidence>
<dbReference type="EMBL" id="AJAR01000028">
    <property type="protein sequence ID" value="EOH92588.1"/>
    <property type="molecule type" value="Genomic_DNA"/>
</dbReference>
<comment type="caution">
    <text evidence="2">The sequence shown here is derived from an EMBL/GenBank/DDBJ whole genome shotgun (WGS) entry which is preliminary data.</text>
</comment>
<keyword evidence="1" id="KW-0472">Membrane</keyword>
<dbReference type="AlphaFoldDB" id="R2QBG7"/>
<reference evidence="2 4" key="1">
    <citation type="submission" date="2013-02" db="EMBL/GenBank/DDBJ databases">
        <title>The Genome Sequence of Enterococcus haemoperoxidus BAA-382.</title>
        <authorList>
            <consortium name="The Broad Institute Genome Sequencing Platform"/>
            <consortium name="The Broad Institute Genome Sequencing Center for Infectious Disease"/>
            <person name="Earl A.M."/>
            <person name="Gilmore M.S."/>
            <person name="Lebreton F."/>
            <person name="Walker B."/>
            <person name="Young S.K."/>
            <person name="Zeng Q."/>
            <person name="Gargeya S."/>
            <person name="Fitzgerald M."/>
            <person name="Haas B."/>
            <person name="Abouelleil A."/>
            <person name="Alvarado L."/>
            <person name="Arachchi H.M."/>
            <person name="Berlin A.M."/>
            <person name="Chapman S.B."/>
            <person name="Dewar J."/>
            <person name="Goldberg J."/>
            <person name="Griggs A."/>
            <person name="Gujja S."/>
            <person name="Hansen M."/>
            <person name="Howarth C."/>
            <person name="Imamovic A."/>
            <person name="Larimer J."/>
            <person name="McCowan C."/>
            <person name="Murphy C."/>
            <person name="Neiman D."/>
            <person name="Pearson M."/>
            <person name="Priest M."/>
            <person name="Roberts A."/>
            <person name="Saif S."/>
            <person name="Shea T."/>
            <person name="Sisk P."/>
            <person name="Sykes S."/>
            <person name="Wortman J."/>
            <person name="Nusbaum C."/>
            <person name="Birren B."/>
        </authorList>
    </citation>
    <scope>NUCLEOTIDE SEQUENCE [LARGE SCALE GENOMIC DNA]</scope>
    <source>
        <strain evidence="2 4">ATCC BAA-382</strain>
    </source>
</reference>
<feature type="transmembrane region" description="Helical" evidence="1">
    <location>
        <begin position="23"/>
        <end position="40"/>
    </location>
</feature>
<dbReference type="Proteomes" id="UP000013858">
    <property type="component" value="Unassembled WGS sequence"/>
</dbReference>
<keyword evidence="1" id="KW-0812">Transmembrane</keyword>
<sequence>MSEEVLVNSPHPVLLFLSLANKWVDYTVDISIFICLIYLFQNNLCIIMKCNDIKRTNCHLNMSKNTIFLFISHLIH</sequence>
<evidence type="ECO:0000313" key="2">
    <source>
        <dbReference type="EMBL" id="EOH92588.1"/>
    </source>
</evidence>
<gene>
    <name evidence="3" type="ORF">I583_00669</name>
    <name evidence="2" type="ORF">UAW_02985</name>
</gene>
<proteinExistence type="predicted"/>